<evidence type="ECO:0000313" key="7">
    <source>
        <dbReference type="Proteomes" id="UP000317624"/>
    </source>
</evidence>
<keyword evidence="2" id="KW-0812">Transmembrane</keyword>
<evidence type="ECO:0000313" key="6">
    <source>
        <dbReference type="EMBL" id="TVT43055.1"/>
    </source>
</evidence>
<keyword evidence="3" id="KW-1133">Transmembrane helix</keyword>
<dbReference type="OrthoDB" id="9804184at2"/>
<proteinExistence type="predicted"/>
<dbReference type="Proteomes" id="UP000317624">
    <property type="component" value="Unassembled WGS sequence"/>
</dbReference>
<evidence type="ECO:0000256" key="2">
    <source>
        <dbReference type="ARBA" id="ARBA00022692"/>
    </source>
</evidence>
<dbReference type="RefSeq" id="WP_144844114.1">
    <property type="nucleotide sequence ID" value="NZ_VMRJ01000001.1"/>
</dbReference>
<dbReference type="InterPro" id="IPR010652">
    <property type="entry name" value="DUF1232"/>
</dbReference>
<gene>
    <name evidence="6" type="ORF">FNT36_02900</name>
</gene>
<sequence length="164" mass="18108">MSTLAQRGLEISKNLLFSKFISRSSRLLSKPLKVAVVLNEAADKLADKNSKENKFVQLFETGHTLVRLVRNYVSGEYRQIQTSTIVSGLGVLLYVISPIDLVPDFIPALGFLDDLSLISWFIGKFHVEITSFHEWEQTSAPALAHSAPAQSDRSLPAVAELGHS</sequence>
<organism evidence="6 7">
    <name type="scientific">Hymenobacter setariae</name>
    <dbReference type="NCBI Taxonomy" id="2594794"/>
    <lineage>
        <taxon>Bacteria</taxon>
        <taxon>Pseudomonadati</taxon>
        <taxon>Bacteroidota</taxon>
        <taxon>Cytophagia</taxon>
        <taxon>Cytophagales</taxon>
        <taxon>Hymenobacteraceae</taxon>
        <taxon>Hymenobacter</taxon>
    </lineage>
</organism>
<dbReference type="Pfam" id="PF06803">
    <property type="entry name" value="DUF1232"/>
    <property type="match status" value="1"/>
</dbReference>
<evidence type="ECO:0000256" key="1">
    <source>
        <dbReference type="ARBA" id="ARBA00004127"/>
    </source>
</evidence>
<dbReference type="EMBL" id="VMRJ01000001">
    <property type="protein sequence ID" value="TVT43055.1"/>
    <property type="molecule type" value="Genomic_DNA"/>
</dbReference>
<evidence type="ECO:0000256" key="4">
    <source>
        <dbReference type="ARBA" id="ARBA00023136"/>
    </source>
</evidence>
<evidence type="ECO:0000259" key="5">
    <source>
        <dbReference type="Pfam" id="PF06803"/>
    </source>
</evidence>
<feature type="domain" description="DUF1232" evidence="5">
    <location>
        <begin position="86"/>
        <end position="120"/>
    </location>
</feature>
<accession>A0A558C2M8</accession>
<dbReference type="AlphaFoldDB" id="A0A558C2M8"/>
<keyword evidence="7" id="KW-1185">Reference proteome</keyword>
<comment type="subcellular location">
    <subcellularLocation>
        <location evidence="1">Endomembrane system</location>
        <topology evidence="1">Multi-pass membrane protein</topology>
    </subcellularLocation>
</comment>
<comment type="caution">
    <text evidence="6">The sequence shown here is derived from an EMBL/GenBank/DDBJ whole genome shotgun (WGS) entry which is preliminary data.</text>
</comment>
<reference evidence="6 7" key="1">
    <citation type="submission" date="2019-07" db="EMBL/GenBank/DDBJ databases">
        <title>Hymenobacter sp. straun FUR1 Genome sequencing and assembly.</title>
        <authorList>
            <person name="Chhetri G."/>
        </authorList>
    </citation>
    <scope>NUCLEOTIDE SEQUENCE [LARGE SCALE GENOMIC DNA]</scope>
    <source>
        <strain evidence="6 7">Fur1</strain>
    </source>
</reference>
<protein>
    <submittedName>
        <fullName evidence="6">DUF1232 domain-containing protein</fullName>
    </submittedName>
</protein>
<keyword evidence="4" id="KW-0472">Membrane</keyword>
<dbReference type="GO" id="GO:0012505">
    <property type="term" value="C:endomembrane system"/>
    <property type="evidence" value="ECO:0007669"/>
    <property type="project" value="UniProtKB-SubCell"/>
</dbReference>
<name>A0A558C2M8_9BACT</name>
<evidence type="ECO:0000256" key="3">
    <source>
        <dbReference type="ARBA" id="ARBA00022989"/>
    </source>
</evidence>